<reference evidence="1 2" key="1">
    <citation type="submission" date="2013-09" db="EMBL/GenBank/DDBJ databases">
        <title>Corchorus capsularis genome sequencing.</title>
        <authorList>
            <person name="Alam M."/>
            <person name="Haque M.S."/>
            <person name="Islam M.S."/>
            <person name="Emdad E.M."/>
            <person name="Islam M.M."/>
            <person name="Ahmed B."/>
            <person name="Halim A."/>
            <person name="Hossen Q.M.M."/>
            <person name="Hossain M.Z."/>
            <person name="Ahmed R."/>
            <person name="Khan M.M."/>
            <person name="Islam R."/>
            <person name="Rashid M.M."/>
            <person name="Khan S.A."/>
            <person name="Rahman M.S."/>
            <person name="Alam M."/>
        </authorList>
    </citation>
    <scope>NUCLEOTIDE SEQUENCE [LARGE SCALE GENOMIC DNA]</scope>
    <source>
        <strain evidence="2">cv. CVL-1</strain>
        <tissue evidence="1">Whole seedling</tissue>
    </source>
</reference>
<organism evidence="1 2">
    <name type="scientific">Corchorus capsularis</name>
    <name type="common">Jute</name>
    <dbReference type="NCBI Taxonomy" id="210143"/>
    <lineage>
        <taxon>Eukaryota</taxon>
        <taxon>Viridiplantae</taxon>
        <taxon>Streptophyta</taxon>
        <taxon>Embryophyta</taxon>
        <taxon>Tracheophyta</taxon>
        <taxon>Spermatophyta</taxon>
        <taxon>Magnoliopsida</taxon>
        <taxon>eudicotyledons</taxon>
        <taxon>Gunneridae</taxon>
        <taxon>Pentapetalae</taxon>
        <taxon>rosids</taxon>
        <taxon>malvids</taxon>
        <taxon>Malvales</taxon>
        <taxon>Malvaceae</taxon>
        <taxon>Grewioideae</taxon>
        <taxon>Apeibeae</taxon>
        <taxon>Corchorus</taxon>
    </lineage>
</organism>
<gene>
    <name evidence="1" type="ORF">CCACVL1_16062</name>
</gene>
<protein>
    <submittedName>
        <fullName evidence="1">Uncharacterized protein</fullName>
    </submittedName>
</protein>
<comment type="caution">
    <text evidence="1">The sequence shown here is derived from an EMBL/GenBank/DDBJ whole genome shotgun (WGS) entry which is preliminary data.</text>
</comment>
<name>A0A1R3HZF7_COCAP</name>
<keyword evidence="2" id="KW-1185">Reference proteome</keyword>
<dbReference type="Proteomes" id="UP000188268">
    <property type="component" value="Unassembled WGS sequence"/>
</dbReference>
<evidence type="ECO:0000313" key="1">
    <source>
        <dbReference type="EMBL" id="OMO75733.1"/>
    </source>
</evidence>
<accession>A0A1R3HZF7</accession>
<dbReference type="EMBL" id="AWWV01010981">
    <property type="protein sequence ID" value="OMO75733.1"/>
    <property type="molecule type" value="Genomic_DNA"/>
</dbReference>
<dbReference type="Gramene" id="OMO75733">
    <property type="protein sequence ID" value="OMO75733"/>
    <property type="gene ID" value="CCACVL1_16062"/>
</dbReference>
<evidence type="ECO:0000313" key="2">
    <source>
        <dbReference type="Proteomes" id="UP000188268"/>
    </source>
</evidence>
<sequence length="55" mass="5913">MGLAAAQGSKGIAKQEGSVAPLRERIVWANAIFFGANKDSAARVKWRLSARTLKN</sequence>
<dbReference type="AlphaFoldDB" id="A0A1R3HZF7"/>
<proteinExistence type="predicted"/>